<dbReference type="VEuPathDB" id="VectorBase:GBRI033438"/>
<keyword evidence="8" id="KW-0539">Nucleus</keyword>
<keyword evidence="11" id="KW-1185">Reference proteome</keyword>
<evidence type="ECO:0000313" key="11">
    <source>
        <dbReference type="Proteomes" id="UP000091820"/>
    </source>
</evidence>
<dbReference type="InterPro" id="IPR008728">
    <property type="entry name" value="Elongator_complex_protein_4"/>
</dbReference>
<dbReference type="PANTHER" id="PTHR12896">
    <property type="entry name" value="PAX6 NEIGHBOR PROTEIN PAXNEB"/>
    <property type="match status" value="1"/>
</dbReference>
<evidence type="ECO:0000256" key="8">
    <source>
        <dbReference type="ARBA" id="ARBA00023242"/>
    </source>
</evidence>
<reference evidence="11" key="1">
    <citation type="submission" date="2014-03" db="EMBL/GenBank/DDBJ databases">
        <authorList>
            <person name="Aksoy S."/>
            <person name="Warren W."/>
            <person name="Wilson R.K."/>
        </authorList>
    </citation>
    <scope>NUCLEOTIDE SEQUENCE [LARGE SCALE GENOMIC DNA]</scope>
    <source>
        <strain evidence="11">IAEA</strain>
    </source>
</reference>
<dbReference type="PANTHER" id="PTHR12896:SF1">
    <property type="entry name" value="ELONGATOR COMPLEX PROTEIN 4"/>
    <property type="match status" value="1"/>
</dbReference>
<evidence type="ECO:0000256" key="5">
    <source>
        <dbReference type="ARBA" id="ARBA00020265"/>
    </source>
</evidence>
<comment type="similarity">
    <text evidence="4">Belongs to the ELP4 family.</text>
</comment>
<evidence type="ECO:0000256" key="9">
    <source>
        <dbReference type="SAM" id="MobiDB-lite"/>
    </source>
</evidence>
<dbReference type="GO" id="GO:0008023">
    <property type="term" value="C:transcription elongation factor complex"/>
    <property type="evidence" value="ECO:0007669"/>
    <property type="project" value="TreeGrafter"/>
</dbReference>
<evidence type="ECO:0000256" key="6">
    <source>
        <dbReference type="ARBA" id="ARBA00022490"/>
    </source>
</evidence>
<evidence type="ECO:0000256" key="1">
    <source>
        <dbReference type="ARBA" id="ARBA00004123"/>
    </source>
</evidence>
<dbReference type="STRING" id="37001.A0A1A9WUZ2"/>
<dbReference type="GO" id="GO:0033588">
    <property type="term" value="C:elongator holoenzyme complex"/>
    <property type="evidence" value="ECO:0007669"/>
    <property type="project" value="InterPro"/>
</dbReference>
<dbReference type="Gene3D" id="3.40.50.300">
    <property type="entry name" value="P-loop containing nucleotide triphosphate hydrolases"/>
    <property type="match status" value="1"/>
</dbReference>
<keyword evidence="7" id="KW-0819">tRNA processing</keyword>
<evidence type="ECO:0000256" key="4">
    <source>
        <dbReference type="ARBA" id="ARBA00007573"/>
    </source>
</evidence>
<reference evidence="10" key="2">
    <citation type="submission" date="2020-05" db="UniProtKB">
        <authorList>
            <consortium name="EnsemblMetazoa"/>
        </authorList>
    </citation>
    <scope>IDENTIFICATION</scope>
    <source>
        <strain evidence="10">IAEA</strain>
    </source>
</reference>
<accession>A0A1A9WUZ2</accession>
<dbReference type="CDD" id="cd19494">
    <property type="entry name" value="Elp4"/>
    <property type="match status" value="1"/>
</dbReference>
<dbReference type="Pfam" id="PF05625">
    <property type="entry name" value="PAXNEB"/>
    <property type="match status" value="1"/>
</dbReference>
<name>A0A1A9WUZ2_9MUSC</name>
<dbReference type="EnsemblMetazoa" id="GBRI033438-RA">
    <property type="protein sequence ID" value="GBRI033438-PA"/>
    <property type="gene ID" value="GBRI033438"/>
</dbReference>
<protein>
    <recommendedName>
        <fullName evidence="5">Elongator complex protein 4</fullName>
    </recommendedName>
</protein>
<evidence type="ECO:0000256" key="7">
    <source>
        <dbReference type="ARBA" id="ARBA00022694"/>
    </source>
</evidence>
<proteinExistence type="inferred from homology"/>
<sequence>MSSFRKRNLERFIPHTRISPQTGQIITSSGNLWLDSILGGGLPLGSICLIEEKFAMYSKVLTKYFIAEGEVSGHTSLLATLDEDPKDVLGQLPQPIKDEDELHQEVNEMEKEELEPTIRQVEDNLRIAWRYNDLPLLNTKEKNAKIGHHYNLMKYMDLSQVTCKTWYDLQQQDNSDDNNDDSNNAQDSTSSSNNESSASEKADQDNYYPESINEKKNQTKCPCKQFSNLFANNKYERLLQTITKFQMRKYDEENPGKKLLRLCISSLASPLWYEDRFQQDLLKFLTILRAIIHNTAAVCLITIPMHLVAKYNPLLPNKVRNLVEYAIELESFVNTDEANPVYKEYNGLVKLHKMTALNALNVYKPETLDLAFKLRRKRFIIEKLHLQPEIQDDSNDTKKLTVSCDLSQTKTSSLDF</sequence>
<evidence type="ECO:0000256" key="3">
    <source>
        <dbReference type="ARBA" id="ARBA00005043"/>
    </source>
</evidence>
<comment type="subcellular location">
    <subcellularLocation>
        <location evidence="2">Cytoplasm</location>
    </subcellularLocation>
    <subcellularLocation>
        <location evidence="1">Nucleus</location>
    </subcellularLocation>
</comment>
<keyword evidence="6" id="KW-0963">Cytoplasm</keyword>
<dbReference type="Proteomes" id="UP000091820">
    <property type="component" value="Unassembled WGS sequence"/>
</dbReference>
<evidence type="ECO:0000313" key="10">
    <source>
        <dbReference type="EnsemblMetazoa" id="GBRI033438-PA"/>
    </source>
</evidence>
<dbReference type="UniPathway" id="UPA00988"/>
<dbReference type="GO" id="GO:0005737">
    <property type="term" value="C:cytoplasm"/>
    <property type="evidence" value="ECO:0007669"/>
    <property type="project" value="UniProtKB-SubCell"/>
</dbReference>
<feature type="region of interest" description="Disordered" evidence="9">
    <location>
        <begin position="171"/>
        <end position="206"/>
    </location>
</feature>
<dbReference type="AlphaFoldDB" id="A0A1A9WUZ2"/>
<organism evidence="10 11">
    <name type="scientific">Glossina brevipalpis</name>
    <dbReference type="NCBI Taxonomy" id="37001"/>
    <lineage>
        <taxon>Eukaryota</taxon>
        <taxon>Metazoa</taxon>
        <taxon>Ecdysozoa</taxon>
        <taxon>Arthropoda</taxon>
        <taxon>Hexapoda</taxon>
        <taxon>Insecta</taxon>
        <taxon>Pterygota</taxon>
        <taxon>Neoptera</taxon>
        <taxon>Endopterygota</taxon>
        <taxon>Diptera</taxon>
        <taxon>Brachycera</taxon>
        <taxon>Muscomorpha</taxon>
        <taxon>Hippoboscoidea</taxon>
        <taxon>Glossinidae</taxon>
        <taxon>Glossina</taxon>
    </lineage>
</organism>
<feature type="compositionally biased region" description="Low complexity" evidence="9">
    <location>
        <begin position="181"/>
        <end position="197"/>
    </location>
</feature>
<comment type="pathway">
    <text evidence="3">tRNA modification; 5-methoxycarbonylmethyl-2-thiouridine-tRNA biosynthesis.</text>
</comment>
<evidence type="ECO:0000256" key="2">
    <source>
        <dbReference type="ARBA" id="ARBA00004496"/>
    </source>
</evidence>
<dbReference type="GO" id="GO:0002098">
    <property type="term" value="P:tRNA wobble uridine modification"/>
    <property type="evidence" value="ECO:0007669"/>
    <property type="project" value="InterPro"/>
</dbReference>
<dbReference type="InterPro" id="IPR027417">
    <property type="entry name" value="P-loop_NTPase"/>
</dbReference>